<dbReference type="GO" id="GO:0005789">
    <property type="term" value="C:endoplasmic reticulum membrane"/>
    <property type="evidence" value="ECO:0007669"/>
    <property type="project" value="UniProtKB-SubCell"/>
</dbReference>
<gene>
    <name evidence="12" type="ORF">VCUG_02422</name>
</gene>
<dbReference type="PROSITE" id="PS00952">
    <property type="entry name" value="ER_LUMEN_RECEPTOR_2"/>
    <property type="match status" value="1"/>
</dbReference>
<reference evidence="13" key="1">
    <citation type="submission" date="2011-03" db="EMBL/GenBank/DDBJ databases">
        <title>The genome sequence of Vavraia culicis strain floridensis.</title>
        <authorList>
            <consortium name="The Broad Institute Genome Sequencing Platform"/>
            <person name="Cuomo C."/>
            <person name="Becnel J."/>
            <person name="Sanscrainte N."/>
            <person name="Young S.K."/>
            <person name="Zeng Q."/>
            <person name="Gargeya S."/>
            <person name="Fitzgerald M."/>
            <person name="Haas B."/>
            <person name="Abouelleil A."/>
            <person name="Alvarado L."/>
            <person name="Arachchi H.M."/>
            <person name="Berlin A."/>
            <person name="Chapman S.B."/>
            <person name="Gearin G."/>
            <person name="Goldberg J."/>
            <person name="Griggs A."/>
            <person name="Gujja S."/>
            <person name="Hansen M."/>
            <person name="Heiman D."/>
            <person name="Howarth C."/>
            <person name="Larimer J."/>
            <person name="Lui A."/>
            <person name="MacDonald P.J.P."/>
            <person name="McCowen C."/>
            <person name="Montmayeur A."/>
            <person name="Murphy C."/>
            <person name="Neiman D."/>
            <person name="Pearson M."/>
            <person name="Priest M."/>
            <person name="Roberts A."/>
            <person name="Saif S."/>
            <person name="Shea T."/>
            <person name="Sisk P."/>
            <person name="Stolte C."/>
            <person name="Sykes S."/>
            <person name="Wortman J."/>
            <person name="Nusbaum C."/>
            <person name="Birren B."/>
        </authorList>
    </citation>
    <scope>NUCLEOTIDE SEQUENCE [LARGE SCALE GENOMIC DNA]</scope>
    <source>
        <strain evidence="13">floridensis</strain>
    </source>
</reference>
<evidence type="ECO:0000313" key="12">
    <source>
        <dbReference type="EMBL" id="ELA46087.1"/>
    </source>
</evidence>
<dbReference type="InParanoid" id="L2GRT0"/>
<dbReference type="GO" id="GO:0006621">
    <property type="term" value="P:protein retention in ER lumen"/>
    <property type="evidence" value="ECO:0007669"/>
    <property type="project" value="InterPro"/>
</dbReference>
<dbReference type="Proteomes" id="UP000011081">
    <property type="component" value="Unassembled WGS sequence"/>
</dbReference>
<proteinExistence type="inferred from homology"/>
<sequence length="232" mass="27609">MDFGKLLYSLFRFTGDIVHLYTMIILFKKIRETKSVSGLSLKTQFLYLVVFMARYLDLFHFWFSSLLDVYNFIMKVVYISLQSLLIYMIRYKYFYSYDVFLDTFNVYNLVVPCAVLSVFLKTSTYGLTDYFVEFLYTFSILLESVAILPQLIQLQESGEAETLTSQYIFFLGLYRLFYVMNWIVKLCFGFRVNHLLLATGVIQTLLYADFFVIYYKYVFMKKGNERLPKTSK</sequence>
<keyword evidence="3 11" id="KW-0813">Transport</keyword>
<feature type="transmembrane region" description="Helical" evidence="11">
    <location>
        <begin position="45"/>
        <end position="63"/>
    </location>
</feature>
<evidence type="ECO:0000256" key="2">
    <source>
        <dbReference type="ARBA" id="ARBA00010120"/>
    </source>
</evidence>
<dbReference type="HOGENOM" id="CLU_057784_0_1_1"/>
<dbReference type="RefSeq" id="XP_008075430.1">
    <property type="nucleotide sequence ID" value="XM_008077239.1"/>
</dbReference>
<feature type="transmembrane region" description="Helical" evidence="11">
    <location>
        <begin position="164"/>
        <end position="183"/>
    </location>
</feature>
<feature type="transmembrane region" description="Helical" evidence="11">
    <location>
        <begin position="69"/>
        <end position="87"/>
    </location>
</feature>
<keyword evidence="4 11" id="KW-0812">Transmembrane</keyword>
<dbReference type="GO" id="GO:0006890">
    <property type="term" value="P:retrograde vesicle-mediated transport, Golgi to endoplasmic reticulum"/>
    <property type="evidence" value="ECO:0007669"/>
    <property type="project" value="EnsemblFungi"/>
</dbReference>
<protein>
    <recommendedName>
        <fullName evidence="11">ER lumen protein-retaining receptor</fullName>
    </recommendedName>
</protein>
<comment type="similarity">
    <text evidence="2 11">Belongs to the ERD2 family.</text>
</comment>
<dbReference type="VEuPathDB" id="MicrosporidiaDB:VCUG_02422"/>
<evidence type="ECO:0000256" key="6">
    <source>
        <dbReference type="ARBA" id="ARBA00022892"/>
    </source>
</evidence>
<evidence type="ECO:0000256" key="8">
    <source>
        <dbReference type="ARBA" id="ARBA00022989"/>
    </source>
</evidence>
<dbReference type="GO" id="GO:0015031">
    <property type="term" value="P:protein transport"/>
    <property type="evidence" value="ECO:0007669"/>
    <property type="project" value="UniProtKB-KW"/>
</dbReference>
<evidence type="ECO:0000256" key="1">
    <source>
        <dbReference type="ARBA" id="ARBA00004477"/>
    </source>
</evidence>
<dbReference type="STRING" id="948595.L2GRT0"/>
<feature type="transmembrane region" description="Helical" evidence="11">
    <location>
        <begin position="195"/>
        <end position="217"/>
    </location>
</feature>
<evidence type="ECO:0000256" key="10">
    <source>
        <dbReference type="ARBA" id="ARBA00023170"/>
    </source>
</evidence>
<evidence type="ECO:0000256" key="11">
    <source>
        <dbReference type="RuleBase" id="RU000634"/>
    </source>
</evidence>
<dbReference type="Pfam" id="PF00810">
    <property type="entry name" value="ER_lumen_recept"/>
    <property type="match status" value="1"/>
</dbReference>
<dbReference type="InterPro" id="IPR000133">
    <property type="entry name" value="ER_ret_rcpt"/>
</dbReference>
<feature type="transmembrane region" description="Helical" evidence="11">
    <location>
        <begin position="131"/>
        <end position="152"/>
    </location>
</feature>
<keyword evidence="8 11" id="KW-1133">Transmembrane helix</keyword>
<dbReference type="EMBL" id="GL877465">
    <property type="protein sequence ID" value="ELA46087.1"/>
    <property type="molecule type" value="Genomic_DNA"/>
</dbReference>
<keyword evidence="7 11" id="KW-0653">Protein transport</keyword>
<keyword evidence="13" id="KW-1185">Reference proteome</keyword>
<dbReference type="FunCoup" id="L2GRT0">
    <property type="interactions" value="51"/>
</dbReference>
<evidence type="ECO:0000256" key="9">
    <source>
        <dbReference type="ARBA" id="ARBA00023136"/>
    </source>
</evidence>
<evidence type="ECO:0000256" key="5">
    <source>
        <dbReference type="ARBA" id="ARBA00022824"/>
    </source>
</evidence>
<evidence type="ECO:0000256" key="3">
    <source>
        <dbReference type="ARBA" id="ARBA00022448"/>
    </source>
</evidence>
<feature type="transmembrane region" description="Helical" evidence="11">
    <location>
        <begin position="6"/>
        <end position="24"/>
    </location>
</feature>
<comment type="subcellular location">
    <subcellularLocation>
        <location evidence="1 11">Endoplasmic reticulum membrane</location>
        <topology evidence="1 11">Multi-pass membrane protein</topology>
    </subcellularLocation>
</comment>
<keyword evidence="5 11" id="KW-0256">Endoplasmic reticulum</keyword>
<accession>L2GRT0</accession>
<name>L2GRT0_VAVCU</name>
<dbReference type="AlphaFoldDB" id="L2GRT0"/>
<dbReference type="GeneID" id="19880284"/>
<dbReference type="PANTHER" id="PTHR10585">
    <property type="entry name" value="ER LUMEN PROTEIN RETAINING RECEPTOR"/>
    <property type="match status" value="1"/>
</dbReference>
<keyword evidence="9 11" id="KW-0472">Membrane</keyword>
<dbReference type="PROSITE" id="PS00951">
    <property type="entry name" value="ER_LUMEN_RECEPTOR_1"/>
    <property type="match status" value="1"/>
</dbReference>
<evidence type="ECO:0000313" key="13">
    <source>
        <dbReference type="Proteomes" id="UP000011081"/>
    </source>
</evidence>
<organism evidence="12 13">
    <name type="scientific">Vavraia culicis (isolate floridensis)</name>
    <name type="common">Microsporidian parasite</name>
    <dbReference type="NCBI Taxonomy" id="948595"/>
    <lineage>
        <taxon>Eukaryota</taxon>
        <taxon>Fungi</taxon>
        <taxon>Fungi incertae sedis</taxon>
        <taxon>Microsporidia</taxon>
        <taxon>Pleistophoridae</taxon>
        <taxon>Vavraia</taxon>
    </lineage>
</organism>
<keyword evidence="10 11" id="KW-0675">Receptor</keyword>
<evidence type="ECO:0000256" key="7">
    <source>
        <dbReference type="ARBA" id="ARBA00022927"/>
    </source>
</evidence>
<dbReference type="OrthoDB" id="7694678at2759"/>
<evidence type="ECO:0000256" key="4">
    <source>
        <dbReference type="ARBA" id="ARBA00022692"/>
    </source>
</evidence>
<keyword evidence="6" id="KW-0931">ER-Golgi transport</keyword>
<dbReference type="PRINTS" id="PR00660">
    <property type="entry name" value="ERLUMENR"/>
</dbReference>
<dbReference type="GO" id="GO:0045015">
    <property type="term" value="F:HDEL sequence binding"/>
    <property type="evidence" value="ECO:0007669"/>
    <property type="project" value="EnsemblFungi"/>
</dbReference>
<dbReference type="OMA" id="WKSRSCE"/>